<dbReference type="GO" id="GO:0000463">
    <property type="term" value="P:maturation of LSU-rRNA from tricistronic rRNA transcript (SSU-rRNA, 5.8S rRNA, LSU-rRNA)"/>
    <property type="evidence" value="ECO:0007669"/>
    <property type="project" value="TreeGrafter"/>
</dbReference>
<dbReference type="GO" id="GO:0000466">
    <property type="term" value="P:maturation of 5.8S rRNA from tricistronic rRNA transcript (SSU-rRNA, 5.8S rRNA, LSU-rRNA)"/>
    <property type="evidence" value="ECO:0007669"/>
    <property type="project" value="TreeGrafter"/>
</dbReference>
<evidence type="ECO:0000259" key="4">
    <source>
        <dbReference type="Pfam" id="PF26140"/>
    </source>
</evidence>
<dbReference type="GeneID" id="64859745"/>
<dbReference type="InterPro" id="IPR059018">
    <property type="entry name" value="HEAT_URB1"/>
</dbReference>
<dbReference type="InterPro" id="IPR032436">
    <property type="entry name" value="URB1_C"/>
</dbReference>
<dbReference type="Pfam" id="PF26140">
    <property type="entry name" value="HEAT_URB1"/>
    <property type="match status" value="1"/>
</dbReference>
<protein>
    <submittedName>
        <fullName evidence="5">Similar to Saccharomyces cerevisiae YKL014C URB1 Nucleolar protein required for the normal accumulation of 25S and 5.8S rRNAs, associated with the 27SA2 pre-ribosomal particle</fullName>
    </submittedName>
</protein>
<proteinExistence type="predicted"/>
<feature type="region of interest" description="Disordered" evidence="1">
    <location>
        <begin position="1"/>
        <end position="27"/>
    </location>
</feature>
<dbReference type="InterPro" id="IPR039844">
    <property type="entry name" value="URB1"/>
</dbReference>
<dbReference type="PANTHER" id="PTHR13500:SF0">
    <property type="entry name" value="NUCLEOLAR PRE-RIBOSOMAL-ASSOCIATED PROTEIN 1"/>
    <property type="match status" value="1"/>
</dbReference>
<feature type="domain" description="URB1 N-terminal" evidence="2">
    <location>
        <begin position="65"/>
        <end position="396"/>
    </location>
</feature>
<organism evidence="5 6">
    <name type="scientific">Maudiozyma barnettii</name>
    <dbReference type="NCBI Taxonomy" id="61262"/>
    <lineage>
        <taxon>Eukaryota</taxon>
        <taxon>Fungi</taxon>
        <taxon>Dikarya</taxon>
        <taxon>Ascomycota</taxon>
        <taxon>Saccharomycotina</taxon>
        <taxon>Saccharomycetes</taxon>
        <taxon>Saccharomycetales</taxon>
        <taxon>Saccharomycetaceae</taxon>
        <taxon>Maudiozyma</taxon>
    </lineage>
</organism>
<dbReference type="SUPFAM" id="SSF48371">
    <property type="entry name" value="ARM repeat"/>
    <property type="match status" value="1"/>
</dbReference>
<dbReference type="InterPro" id="IPR016024">
    <property type="entry name" value="ARM-type_fold"/>
</dbReference>
<feature type="domain" description="URB1 C-terminal" evidence="3">
    <location>
        <begin position="1440"/>
        <end position="1636"/>
    </location>
</feature>
<accession>A0A8H2VJP1</accession>
<evidence type="ECO:0000313" key="6">
    <source>
        <dbReference type="Proteomes" id="UP000644660"/>
    </source>
</evidence>
<sequence>MEAGKGKYGGHHKGNNNKKDQPIQSSDVDNGVLDSLENILKDMGYGTSSSDYQPLIQFFRKGFANQVVQTWSYYAQTNNHPKTSHATSLLVKTLHILAAHPDTLSNGTLLIQLILTSYVKVLYRCMNNQRAQVTNPVLRLMKEMITFNNSQHIEDFLAYFDLSLPSLTRILMPPKAETENKRQNDSNKSKNYKTMRETFLDFWILLISKTPALLRRDLLTDNSKIMGAWFKFIDKNDSDELVERAVSLFTTSILEEKFFKRTTKCKVLNELTISKLHHFYYSQNKELVKKINQFFIVYGSSPEFSIAYPDNSVWFEASPITGSNTGVPITVHQKEFKLHNKLLFNLLRIFKPWEDDLQSTTTIKILNHTPELVAPYCTYISSLGTHDPKMTSYWFGMTLLLGRIIRLDIPEFIKNVETDSSPSESLVFENIIPSSLAKSALTKALQHENKIIQQLACQLIVFAFQKLDKILQLYTQKGWGSQRAVISTMVLKNIPDLQIFTNVLANTYNTDKNNQILQLSLSTILGYYSNIFSNFFSVSLQTPNIFTDIMVKPSFSGMDVAILDQFLQFQKFNGTQMRWWNAPSNQNSLFSSLLKLASSKNSKTTMTLKITRLLIDLLHGTVIFDNKTLASPIFALINSLQIVSLHSSQSDDMNSIWKLLDECISRCMKTIYKYVDMSKEFNYISPFVMALIEQWKFVDKTTNYDITSKWVCLFLRSLVFVGESQIGIVNVATQQLLDIPENLRKVYFDFSEDGIETLKSQEYLLNEGIGSSYSLFVTLSKWSSVEKSQRIPVNDLDAAVILVKLRQLAADEKIQLNGNLKKYVSCLCLNLNVYCQSAKTFNILDERIYKVLFDNISSKDSTKSQREKSIFILGEVLNVASSVMDALPQFNKTFIDFIFDWLLNNREMIKNINNSSLRSLVSILVGMISDDELTKFVSADINQSSELASIIVKKLYQNTSYHIDYALLLTLITDAFEVTKKLVGNFIKDGRVHAMSSQDLLSRFISDDKYAELLSIFTNSTYFIPSEFEPFFSKVHDSDVRITVANRLAYEASLSQDGETFVRNVVESCCKNYKEMTNSNFRLYFKLFSTYGEKYLTKEQNLNIIKFATEEYEHKYSDSIVDLVATSNMFTEEFILKWLGKMTLYITKIFTEREVLTEKYQSTLKSFTELVRSINIWEKVNTNILNSQLEAILSKNWISDEDVVNYALLIVLSSKQKFIESARLVQFILNNEDCPLNKISAQNKLSFSVVSLLYSLFIVDPTGNSNVTVQKKLLTFYSGSISSTDRLILRMLEIIESTTSLVWVNNIYTWDFMEEDDEQTLDLMGNTKLFIEEKEGLILTLKKRDIAFSTSNYRIERPSIPELSLQKSNIELLETLNLFYQDTEYILPKESSHVIYDPLFLLLISIHNKELVSEKNNADDPASKHIVFQVRKYLTSGLFQYFVGALGDTDKDVVQITRLILSQMVNSLEDNQQFKDGNIFKILLKKIIYSTNDNVEENNKIVPIIWYATSRICDLLLHPTNQLYEKAYKWVLNGPSIRSNDIPMMYELIAPSKPDINFEYYFSQLGWVLKTLEDGIRSKADVDFLKKRSVMEWVSNITNVPYLNANMNSMIASIIYKIQRMDDGGATLITRFGGVSDMELKQISITRSLDEIAESKREHKITNSDKTLKRQLILEEQKLNSQEILGSYVEIINSKKRLLDWTVDETQNLLKRVCK</sequence>
<evidence type="ECO:0000256" key="1">
    <source>
        <dbReference type="SAM" id="MobiDB-lite"/>
    </source>
</evidence>
<dbReference type="Pfam" id="PF11707">
    <property type="entry name" value="Npa1"/>
    <property type="match status" value="1"/>
</dbReference>
<dbReference type="PANTHER" id="PTHR13500">
    <property type="entry name" value="NUCLEOLAR PRERIBOSOMAL-ASSOCIATED PROTEIN 1"/>
    <property type="match status" value="1"/>
</dbReference>
<dbReference type="RefSeq" id="XP_041408500.1">
    <property type="nucleotide sequence ID" value="XM_041552566.1"/>
</dbReference>
<keyword evidence="6" id="KW-1185">Reference proteome</keyword>
<dbReference type="EMBL" id="CAEFZW010000011">
    <property type="protein sequence ID" value="CAB4256656.1"/>
    <property type="molecule type" value="Genomic_DNA"/>
</dbReference>
<dbReference type="InterPro" id="IPR021714">
    <property type="entry name" value="URB1_N"/>
</dbReference>
<evidence type="ECO:0000259" key="2">
    <source>
        <dbReference type="Pfam" id="PF11707"/>
    </source>
</evidence>
<comment type="caution">
    <text evidence="5">The sequence shown here is derived from an EMBL/GenBank/DDBJ whole genome shotgun (WGS) entry which is preliminary data.</text>
</comment>
<evidence type="ECO:0000259" key="3">
    <source>
        <dbReference type="Pfam" id="PF16201"/>
    </source>
</evidence>
<reference evidence="5 6" key="1">
    <citation type="submission" date="2020-05" db="EMBL/GenBank/DDBJ databases">
        <authorList>
            <person name="Casaregola S."/>
            <person name="Devillers H."/>
            <person name="Grondin C."/>
        </authorList>
    </citation>
    <scope>NUCLEOTIDE SEQUENCE [LARGE SCALE GENOMIC DNA]</scope>
    <source>
        <strain evidence="5 6">CLIB 1767</strain>
    </source>
</reference>
<evidence type="ECO:0000313" key="5">
    <source>
        <dbReference type="EMBL" id="CAB4256656.1"/>
    </source>
</evidence>
<name>A0A8H2VJP1_9SACH</name>
<gene>
    <name evidence="5" type="ORF">KABA2_11S00308</name>
</gene>
<feature type="domain" description="URB1 central HEAT repeat" evidence="4">
    <location>
        <begin position="575"/>
        <end position="741"/>
    </location>
</feature>
<dbReference type="Proteomes" id="UP000644660">
    <property type="component" value="Unassembled WGS sequence"/>
</dbReference>
<dbReference type="Pfam" id="PF16201">
    <property type="entry name" value="NopRA1"/>
    <property type="match status" value="1"/>
</dbReference>
<dbReference type="GO" id="GO:0005730">
    <property type="term" value="C:nucleolus"/>
    <property type="evidence" value="ECO:0007669"/>
    <property type="project" value="TreeGrafter"/>
</dbReference>